<feature type="transmembrane region" description="Helical" evidence="9">
    <location>
        <begin position="188"/>
        <end position="209"/>
    </location>
</feature>
<evidence type="ECO:0000256" key="9">
    <source>
        <dbReference type="SAM" id="Phobius"/>
    </source>
</evidence>
<feature type="transmembrane region" description="Helical" evidence="9">
    <location>
        <begin position="518"/>
        <end position="538"/>
    </location>
</feature>
<evidence type="ECO:0000256" key="5">
    <source>
        <dbReference type="ARBA" id="ARBA00022692"/>
    </source>
</evidence>
<name>A0ABT8G430_9MICO</name>
<dbReference type="NCBIfam" id="TIGR00842">
    <property type="entry name" value="bcct"/>
    <property type="match status" value="1"/>
</dbReference>
<evidence type="ECO:0000313" key="10">
    <source>
        <dbReference type="EMBL" id="MDN4473896.1"/>
    </source>
</evidence>
<dbReference type="Pfam" id="PF02028">
    <property type="entry name" value="BCCT"/>
    <property type="match status" value="1"/>
</dbReference>
<feature type="transmembrane region" description="Helical" evidence="9">
    <location>
        <begin position="394"/>
        <end position="418"/>
    </location>
</feature>
<feature type="transmembrane region" description="Helical" evidence="9">
    <location>
        <begin position="93"/>
        <end position="112"/>
    </location>
</feature>
<keyword evidence="11" id="KW-1185">Reference proteome</keyword>
<proteinExistence type="inferred from homology"/>
<dbReference type="Proteomes" id="UP001172738">
    <property type="component" value="Unassembled WGS sequence"/>
</dbReference>
<sequence>MSQDQEEFPTESMTTEIDAAHELGVGEPGESAPAPAEPAPTTLLGRINSGITPWVFYPSALIIVGFVAFAMALPDTAGDFFQGVNDNIVGALGWYYILAVAIFVAFSFYMGLSRFGRIRLGKESDRPEFSTVSWFSMLFAAGMGIGLVFWGVAEPLNHFANPRPAVAGLPTADVAEQAINQSYMHWGIHAWAIYAVVGAAIAYTVHRLGKPMSIRWSLQPVLGNRVKGGLGHAIDVAAVVGTLFGVATSLGLGVSQIASGMDAVDLLTDPGNLAKVIIIGIITMISLASLLSGVGKGIKWLSNANLVLAGGLLLFVLIAGPSLFLAREFVQSIGTYIQDFIGLTFDVSAYEGQAGEDWQAGWTTFYWGWWIAWAPFVGIFIARISKGRTVGEFVAGVLAVPTIITFMWFSIMGGTALYREMNGPGGLIGEDGSVDSTMSLFSMLADLPGGYLISIGAIILIALFFITSSDSGSLVVSMLTADGTDDPPRWVRVFWGVTEGLVAAALLVAGGLGALQTASIIAALPFSIVMLLMVVSLWKMFHKEHLRYEFADRQELLSEIGDHYGLEEPQPDPPPVAKRRRLPQFPVRKKGAKGAPASQGAGTATATAAADEPVQEGTVEDR</sequence>
<organism evidence="10 11">
    <name type="scientific">Demequina zhanjiangensis</name>
    <dbReference type="NCBI Taxonomy" id="3051659"/>
    <lineage>
        <taxon>Bacteria</taxon>
        <taxon>Bacillati</taxon>
        <taxon>Actinomycetota</taxon>
        <taxon>Actinomycetes</taxon>
        <taxon>Micrococcales</taxon>
        <taxon>Demequinaceae</taxon>
        <taxon>Demequina</taxon>
    </lineage>
</organism>
<gene>
    <name evidence="10" type="ORF">QQX04_12895</name>
</gene>
<feature type="compositionally biased region" description="Basic residues" evidence="8">
    <location>
        <begin position="577"/>
        <end position="592"/>
    </location>
</feature>
<feature type="transmembrane region" description="Helical" evidence="9">
    <location>
        <begin position="306"/>
        <end position="326"/>
    </location>
</feature>
<feature type="compositionally biased region" description="Low complexity" evidence="8">
    <location>
        <begin position="594"/>
        <end position="610"/>
    </location>
</feature>
<dbReference type="InterPro" id="IPR000060">
    <property type="entry name" value="BCCT_transptr"/>
</dbReference>
<dbReference type="EMBL" id="JAUHPV010000008">
    <property type="protein sequence ID" value="MDN4473896.1"/>
    <property type="molecule type" value="Genomic_DNA"/>
</dbReference>
<feature type="transmembrane region" description="Helical" evidence="9">
    <location>
        <begin position="490"/>
        <end position="512"/>
    </location>
</feature>
<feature type="region of interest" description="Disordered" evidence="8">
    <location>
        <begin position="564"/>
        <end position="622"/>
    </location>
</feature>
<evidence type="ECO:0000313" key="11">
    <source>
        <dbReference type="Proteomes" id="UP001172738"/>
    </source>
</evidence>
<evidence type="ECO:0000256" key="8">
    <source>
        <dbReference type="SAM" id="MobiDB-lite"/>
    </source>
</evidence>
<dbReference type="PANTHER" id="PTHR30047:SF7">
    <property type="entry name" value="HIGH-AFFINITY CHOLINE TRANSPORT PROTEIN"/>
    <property type="match status" value="1"/>
</dbReference>
<keyword evidence="4" id="KW-1003">Cell membrane</keyword>
<keyword evidence="3" id="KW-0813">Transport</keyword>
<evidence type="ECO:0000256" key="7">
    <source>
        <dbReference type="ARBA" id="ARBA00023136"/>
    </source>
</evidence>
<comment type="similarity">
    <text evidence="2">Belongs to the BCCT transporter (TC 2.A.15) family.</text>
</comment>
<keyword evidence="5 9" id="KW-0812">Transmembrane</keyword>
<feature type="transmembrane region" description="Helical" evidence="9">
    <location>
        <begin position="365"/>
        <end position="382"/>
    </location>
</feature>
<keyword evidence="7 9" id="KW-0472">Membrane</keyword>
<dbReference type="RefSeq" id="WP_301129855.1">
    <property type="nucleotide sequence ID" value="NZ_JAUHPV010000008.1"/>
</dbReference>
<feature type="transmembrane region" description="Helical" evidence="9">
    <location>
        <begin position="132"/>
        <end position="153"/>
    </location>
</feature>
<comment type="caution">
    <text evidence="10">The sequence shown here is derived from an EMBL/GenBank/DDBJ whole genome shotgun (WGS) entry which is preliminary data.</text>
</comment>
<feature type="transmembrane region" description="Helical" evidence="9">
    <location>
        <begin position="449"/>
        <end position="469"/>
    </location>
</feature>
<feature type="transmembrane region" description="Helical" evidence="9">
    <location>
        <begin position="54"/>
        <end position="73"/>
    </location>
</feature>
<protein>
    <submittedName>
        <fullName evidence="10">BCCT family transporter</fullName>
    </submittedName>
</protein>
<feature type="transmembrane region" description="Helical" evidence="9">
    <location>
        <begin position="273"/>
        <end position="294"/>
    </location>
</feature>
<evidence type="ECO:0000256" key="4">
    <source>
        <dbReference type="ARBA" id="ARBA00022475"/>
    </source>
</evidence>
<feature type="transmembrane region" description="Helical" evidence="9">
    <location>
        <begin position="230"/>
        <end position="253"/>
    </location>
</feature>
<evidence type="ECO:0000256" key="2">
    <source>
        <dbReference type="ARBA" id="ARBA00005658"/>
    </source>
</evidence>
<dbReference type="PANTHER" id="PTHR30047">
    <property type="entry name" value="HIGH-AFFINITY CHOLINE TRANSPORT PROTEIN-RELATED"/>
    <property type="match status" value="1"/>
</dbReference>
<evidence type="ECO:0000256" key="1">
    <source>
        <dbReference type="ARBA" id="ARBA00004651"/>
    </source>
</evidence>
<reference evidence="10" key="1">
    <citation type="submission" date="2023-06" db="EMBL/GenBank/DDBJ databases">
        <title>SYSU T00b26.</title>
        <authorList>
            <person name="Gao L."/>
            <person name="Fang B.-Z."/>
            <person name="Li W.-J."/>
        </authorList>
    </citation>
    <scope>NUCLEOTIDE SEQUENCE</scope>
    <source>
        <strain evidence="10">SYSU T00b26</strain>
    </source>
</reference>
<keyword evidence="6 9" id="KW-1133">Transmembrane helix</keyword>
<evidence type="ECO:0000256" key="6">
    <source>
        <dbReference type="ARBA" id="ARBA00022989"/>
    </source>
</evidence>
<evidence type="ECO:0000256" key="3">
    <source>
        <dbReference type="ARBA" id="ARBA00022448"/>
    </source>
</evidence>
<comment type="subcellular location">
    <subcellularLocation>
        <location evidence="1">Cell membrane</location>
        <topology evidence="1">Multi-pass membrane protein</topology>
    </subcellularLocation>
</comment>
<accession>A0ABT8G430</accession>